<dbReference type="EMBL" id="BLLF01003078">
    <property type="protein sequence ID" value="GFH26273.1"/>
    <property type="molecule type" value="Genomic_DNA"/>
</dbReference>
<feature type="region of interest" description="Disordered" evidence="1">
    <location>
        <begin position="293"/>
        <end position="323"/>
    </location>
</feature>
<name>A0A699ZUA3_HAELA</name>
<feature type="non-terminal residue" evidence="3">
    <location>
        <position position="1"/>
    </location>
</feature>
<accession>A0A699ZUA3</accession>
<dbReference type="PANTHER" id="PTHR45978:SF7">
    <property type="entry name" value="SPX DOMAIN-CONTAINING PROTEIN 4"/>
    <property type="match status" value="1"/>
</dbReference>
<evidence type="ECO:0000256" key="1">
    <source>
        <dbReference type="SAM" id="MobiDB-lite"/>
    </source>
</evidence>
<dbReference type="Proteomes" id="UP000485058">
    <property type="component" value="Unassembled WGS sequence"/>
</dbReference>
<dbReference type="AlphaFoldDB" id="A0A699ZUA3"/>
<feature type="domain" description="SPX" evidence="2">
    <location>
        <begin position="1"/>
        <end position="160"/>
    </location>
</feature>
<evidence type="ECO:0000259" key="2">
    <source>
        <dbReference type="PROSITE" id="PS51382"/>
    </source>
</evidence>
<feature type="compositionally biased region" description="Low complexity" evidence="1">
    <location>
        <begin position="293"/>
        <end position="302"/>
    </location>
</feature>
<comment type="caution">
    <text evidence="3">The sequence shown here is derived from an EMBL/GenBank/DDBJ whole genome shotgun (WGS) entry which is preliminary data.</text>
</comment>
<dbReference type="PROSITE" id="PS51382">
    <property type="entry name" value="SPX"/>
    <property type="match status" value="1"/>
</dbReference>
<sequence length="323" mass="34462">MKFAKVLSRVASEIPELNNMFLKYKELKKQLKSMSIQLQPSAACAVLRCQGAVVQSAASGVLSSDEAKFIATLNEDLTRFNQFFIDREEESVIQMQRLAEQLAAATTQEQVAPLKSALVEFHGNCILLLHWSLLNYAAVAKILKKHDKRTGVLLRAPCLANVLQQPFNSTSIMSRLVKQAEELLATAMSGGFPGPAQQASTTAGTSNAACCTATSRGDNRGARGAAQRGEGQEEDEASSASAIDEVQEEAVMVRRTQAALQTWALLSSTAITPSTILVEQGVQLALQQQLQGREPALMTPPALAAPPPPLPPPPGLSSSSASP</sequence>
<dbReference type="InterPro" id="IPR031142">
    <property type="entry name" value="SPX_prot"/>
</dbReference>
<dbReference type="InterPro" id="IPR004331">
    <property type="entry name" value="SPX_dom"/>
</dbReference>
<gene>
    <name evidence="3" type="ORF">HaLaN_24398</name>
</gene>
<feature type="region of interest" description="Disordered" evidence="1">
    <location>
        <begin position="213"/>
        <end position="242"/>
    </location>
</feature>
<evidence type="ECO:0000313" key="4">
    <source>
        <dbReference type="Proteomes" id="UP000485058"/>
    </source>
</evidence>
<reference evidence="3 4" key="1">
    <citation type="submission" date="2020-02" db="EMBL/GenBank/DDBJ databases">
        <title>Draft genome sequence of Haematococcus lacustris strain NIES-144.</title>
        <authorList>
            <person name="Morimoto D."/>
            <person name="Nakagawa S."/>
            <person name="Yoshida T."/>
            <person name="Sawayama S."/>
        </authorList>
    </citation>
    <scope>NUCLEOTIDE SEQUENCE [LARGE SCALE GENOMIC DNA]</scope>
    <source>
        <strain evidence="3 4">NIES-144</strain>
    </source>
</reference>
<dbReference type="PANTHER" id="PTHR45978">
    <property type="entry name" value="SPX DOMAIN-CONTAINING PROTEIN 3"/>
    <property type="match status" value="1"/>
</dbReference>
<dbReference type="GO" id="GO:0016036">
    <property type="term" value="P:cellular response to phosphate starvation"/>
    <property type="evidence" value="ECO:0007669"/>
    <property type="project" value="InterPro"/>
</dbReference>
<organism evidence="3 4">
    <name type="scientific">Haematococcus lacustris</name>
    <name type="common">Green alga</name>
    <name type="synonym">Haematococcus pluvialis</name>
    <dbReference type="NCBI Taxonomy" id="44745"/>
    <lineage>
        <taxon>Eukaryota</taxon>
        <taxon>Viridiplantae</taxon>
        <taxon>Chlorophyta</taxon>
        <taxon>core chlorophytes</taxon>
        <taxon>Chlorophyceae</taxon>
        <taxon>CS clade</taxon>
        <taxon>Chlamydomonadales</taxon>
        <taxon>Haematococcaceae</taxon>
        <taxon>Haematococcus</taxon>
    </lineage>
</organism>
<proteinExistence type="predicted"/>
<keyword evidence="4" id="KW-1185">Reference proteome</keyword>
<evidence type="ECO:0000313" key="3">
    <source>
        <dbReference type="EMBL" id="GFH26273.1"/>
    </source>
</evidence>
<feature type="compositionally biased region" description="Pro residues" evidence="1">
    <location>
        <begin position="303"/>
        <end position="315"/>
    </location>
</feature>
<protein>
    <submittedName>
        <fullName evidence="3">SPX domain-containing protein</fullName>
    </submittedName>
</protein>